<gene>
    <name evidence="6" type="ORF">JMUB3870_1349</name>
</gene>
<accession>A0A510K3B1</accession>
<dbReference type="Proteomes" id="UP000422644">
    <property type="component" value="Chromosome"/>
</dbReference>
<organism evidence="6 7">
    <name type="scientific">Leptotrichia trevisanii</name>
    <dbReference type="NCBI Taxonomy" id="109328"/>
    <lineage>
        <taxon>Bacteria</taxon>
        <taxon>Fusobacteriati</taxon>
        <taxon>Fusobacteriota</taxon>
        <taxon>Fusobacteriia</taxon>
        <taxon>Fusobacteriales</taxon>
        <taxon>Leptotrichiaceae</taxon>
        <taxon>Leptotrichia</taxon>
    </lineage>
</organism>
<evidence type="ECO:0000256" key="4">
    <source>
        <dbReference type="ARBA" id="ARBA00022807"/>
    </source>
</evidence>
<dbReference type="PANTHER" id="PTHR47053:SF1">
    <property type="entry name" value="MUREIN DD-ENDOPEPTIDASE MEPH-RELATED"/>
    <property type="match status" value="1"/>
</dbReference>
<dbReference type="SUPFAM" id="SSF54001">
    <property type="entry name" value="Cysteine proteinases"/>
    <property type="match status" value="1"/>
</dbReference>
<evidence type="ECO:0000313" key="7">
    <source>
        <dbReference type="Proteomes" id="UP000422644"/>
    </source>
</evidence>
<feature type="domain" description="NlpC/P60" evidence="5">
    <location>
        <begin position="55"/>
        <end position="177"/>
    </location>
</feature>
<evidence type="ECO:0000256" key="2">
    <source>
        <dbReference type="ARBA" id="ARBA00022670"/>
    </source>
</evidence>
<protein>
    <submittedName>
        <fullName evidence="6">Cell wall-associated hydrolase</fullName>
    </submittedName>
</protein>
<dbReference type="RefSeq" id="WP_155282765.1">
    <property type="nucleotide sequence ID" value="NZ_AP019831.1"/>
</dbReference>
<keyword evidence="3 6" id="KW-0378">Hydrolase</keyword>
<dbReference type="InterPro" id="IPR000064">
    <property type="entry name" value="NLP_P60_dom"/>
</dbReference>
<dbReference type="InterPro" id="IPR051202">
    <property type="entry name" value="Peptidase_C40"/>
</dbReference>
<dbReference type="Pfam" id="PF00877">
    <property type="entry name" value="NLPC_P60"/>
    <property type="match status" value="1"/>
</dbReference>
<sequence>MFNNAVKILMGISMISFLSFSKGEINFQKQLINENGKKIEIVENNIAKSNKDREEKIRYKIVEFAKTQIGKPYVYGATGNSSFDCSSFVQYVFKKTLGITIPRVSAEQSVFKPKLYNNIKKGDLLFFETLEKGRISHVGMYIGNRQFIHASSKSKRVTVSDFNGFYQDKFRWAVSVI</sequence>
<dbReference type="GO" id="GO:0006508">
    <property type="term" value="P:proteolysis"/>
    <property type="evidence" value="ECO:0007669"/>
    <property type="project" value="UniProtKB-KW"/>
</dbReference>
<dbReference type="EMBL" id="AP019831">
    <property type="protein sequence ID" value="BBM45231.1"/>
    <property type="molecule type" value="Genomic_DNA"/>
</dbReference>
<keyword evidence="7" id="KW-1185">Reference proteome</keyword>
<dbReference type="GO" id="GO:0008234">
    <property type="term" value="F:cysteine-type peptidase activity"/>
    <property type="evidence" value="ECO:0007669"/>
    <property type="project" value="UniProtKB-KW"/>
</dbReference>
<dbReference type="InterPro" id="IPR038765">
    <property type="entry name" value="Papain-like_cys_pep_sf"/>
</dbReference>
<dbReference type="Gene3D" id="3.90.1720.10">
    <property type="entry name" value="endopeptidase domain like (from Nostoc punctiforme)"/>
    <property type="match status" value="1"/>
</dbReference>
<keyword evidence="4" id="KW-0788">Thiol protease</keyword>
<evidence type="ECO:0000256" key="1">
    <source>
        <dbReference type="ARBA" id="ARBA00007074"/>
    </source>
</evidence>
<dbReference type="PANTHER" id="PTHR47053">
    <property type="entry name" value="MUREIN DD-ENDOPEPTIDASE MEPH-RELATED"/>
    <property type="match status" value="1"/>
</dbReference>
<evidence type="ECO:0000256" key="3">
    <source>
        <dbReference type="ARBA" id="ARBA00022801"/>
    </source>
</evidence>
<evidence type="ECO:0000259" key="5">
    <source>
        <dbReference type="PROSITE" id="PS51935"/>
    </source>
</evidence>
<dbReference type="AlphaFoldDB" id="A0A510K3B1"/>
<proteinExistence type="inferred from homology"/>
<comment type="similarity">
    <text evidence="1">Belongs to the peptidase C40 family.</text>
</comment>
<dbReference type="PROSITE" id="PS51935">
    <property type="entry name" value="NLPC_P60"/>
    <property type="match status" value="1"/>
</dbReference>
<keyword evidence="2" id="KW-0645">Protease</keyword>
<reference evidence="6 7" key="1">
    <citation type="submission" date="2019-07" db="EMBL/GenBank/DDBJ databases">
        <title>Complete Genome Sequence of Leptotrichia trevisanii Strain JMUB3870.</title>
        <authorList>
            <person name="Watanabe S."/>
            <person name="Cui L."/>
        </authorList>
    </citation>
    <scope>NUCLEOTIDE SEQUENCE [LARGE SCALE GENOMIC DNA]</scope>
    <source>
        <strain evidence="6 7">JMUB3870</strain>
    </source>
</reference>
<dbReference type="OrthoDB" id="9808890at2"/>
<evidence type="ECO:0000313" key="6">
    <source>
        <dbReference type="EMBL" id="BBM45231.1"/>
    </source>
</evidence>
<name>A0A510K3B1_9FUSO</name>